<dbReference type="EMBL" id="JAMTCK010000018">
    <property type="protein sequence ID" value="MCP2169312.1"/>
    <property type="molecule type" value="Genomic_DNA"/>
</dbReference>
<evidence type="ECO:0000313" key="4">
    <source>
        <dbReference type="Proteomes" id="UP001206128"/>
    </source>
</evidence>
<reference evidence="3" key="1">
    <citation type="submission" date="2022-06" db="EMBL/GenBank/DDBJ databases">
        <title>Genomic Encyclopedia of Archaeal and Bacterial Type Strains, Phase II (KMG-II): from individual species to whole genera.</title>
        <authorList>
            <person name="Goeker M."/>
        </authorList>
    </citation>
    <scope>NUCLEOTIDE SEQUENCE</scope>
    <source>
        <strain evidence="3">DSM 43935</strain>
    </source>
</reference>
<organism evidence="3 4">
    <name type="scientific">Goodfellowiella coeruleoviolacea</name>
    <dbReference type="NCBI Taxonomy" id="334858"/>
    <lineage>
        <taxon>Bacteria</taxon>
        <taxon>Bacillati</taxon>
        <taxon>Actinomycetota</taxon>
        <taxon>Actinomycetes</taxon>
        <taxon>Pseudonocardiales</taxon>
        <taxon>Pseudonocardiaceae</taxon>
        <taxon>Goodfellowiella</taxon>
    </lineage>
</organism>
<evidence type="ECO:0000259" key="2">
    <source>
        <dbReference type="Pfam" id="PF20611"/>
    </source>
</evidence>
<gene>
    <name evidence="3" type="ORF">LX83_006197</name>
</gene>
<feature type="region of interest" description="Disordered" evidence="1">
    <location>
        <begin position="208"/>
        <end position="265"/>
    </location>
</feature>
<dbReference type="Proteomes" id="UP001206128">
    <property type="component" value="Unassembled WGS sequence"/>
</dbReference>
<accession>A0AAE3KJP5</accession>
<comment type="caution">
    <text evidence="3">The sequence shown here is derived from an EMBL/GenBank/DDBJ whole genome shotgun (WGS) entry which is preliminary data.</text>
</comment>
<evidence type="ECO:0000256" key="1">
    <source>
        <dbReference type="SAM" id="MobiDB-lite"/>
    </source>
</evidence>
<name>A0AAE3KJP5_9PSEU</name>
<proteinExistence type="predicted"/>
<sequence length="433" mass="43776">MRTSGLPAPHRPRRPLAVGVVVGLVGAVVVAAGSAVAGPTTTALAYTCQVDSADPRPVTVEFAAGFPDEVRVGDQFQVTGFTATLRLPEATALTLAARGARAVHGAVRVGVSTRQHDVSQDVMLPDLVVPATPLPASGELVLAGSADLAPLAMPRPGPVTFAVGAVSVTLSLDGPEGKGTDPGAAVLSCTQDADQDATLATVVVTAAGRAPGEQRTSPPRAPTSLALSSRPASPPPSEPDGDGSGGDPRGGGDQGQPPPDGEVRPLLDLTYVMNGTSRIAKFGSEMRLGPGSMSTSINLQTGVLVGDMSLPTSASYFVNFNFVPSTSNVDMLPAARVSGIYQRGIATANSQVIIKLSDVMMGGAPLNVGPSCQTVRPASIDLTGPLQPTKGGTLTATYTIPEFAGCGTSEPLDALFTGLISGPGNTLTMTLTR</sequence>
<dbReference type="Pfam" id="PF20611">
    <property type="entry name" value="DUF6801"/>
    <property type="match status" value="1"/>
</dbReference>
<keyword evidence="4" id="KW-1185">Reference proteome</keyword>
<feature type="compositionally biased region" description="Gly residues" evidence="1">
    <location>
        <begin position="242"/>
        <end position="254"/>
    </location>
</feature>
<protein>
    <recommendedName>
        <fullName evidence="2">DUF6801 domain-containing protein</fullName>
    </recommendedName>
</protein>
<dbReference type="AlphaFoldDB" id="A0AAE3KJP5"/>
<feature type="domain" description="DUF6801" evidence="2">
    <location>
        <begin position="45"/>
        <end position="200"/>
    </location>
</feature>
<dbReference type="InterPro" id="IPR046542">
    <property type="entry name" value="DUF6801"/>
</dbReference>
<evidence type="ECO:0000313" key="3">
    <source>
        <dbReference type="EMBL" id="MCP2169312.1"/>
    </source>
</evidence>